<reference evidence="4 5" key="1">
    <citation type="journal article" date="2020" name="Nature">
        <title>Bacterial chemolithoautotrophy via manganese oxidation.</title>
        <authorList>
            <person name="Yu H."/>
            <person name="Leadbetter J.R."/>
        </authorList>
    </citation>
    <scope>NUCLEOTIDE SEQUENCE [LARGE SCALE GENOMIC DNA]</scope>
    <source>
        <strain evidence="4 5">Mn-1</strain>
    </source>
</reference>
<dbReference type="InterPro" id="IPR050595">
    <property type="entry name" value="Bact_response_regulator"/>
</dbReference>
<dbReference type="PANTHER" id="PTHR44591">
    <property type="entry name" value="STRESS RESPONSE REGULATOR PROTEIN 1"/>
    <property type="match status" value="1"/>
</dbReference>
<name>A0A7X6ICQ3_9BACT</name>
<dbReference type="InterPro" id="IPR001789">
    <property type="entry name" value="Sig_transdc_resp-reg_receiver"/>
</dbReference>
<dbReference type="Gene3D" id="3.40.50.2300">
    <property type="match status" value="1"/>
</dbReference>
<evidence type="ECO:0000256" key="1">
    <source>
        <dbReference type="ARBA" id="ARBA00022553"/>
    </source>
</evidence>
<protein>
    <submittedName>
        <fullName evidence="4">Response regulator</fullName>
    </submittedName>
</protein>
<dbReference type="PANTHER" id="PTHR44591:SF3">
    <property type="entry name" value="RESPONSE REGULATORY DOMAIN-CONTAINING PROTEIN"/>
    <property type="match status" value="1"/>
</dbReference>
<feature type="modified residue" description="4-aspartylphosphate" evidence="2">
    <location>
        <position position="57"/>
    </location>
</feature>
<gene>
    <name evidence="4" type="ORF">MNODULE_19480</name>
</gene>
<comment type="caution">
    <text evidence="4">The sequence shown here is derived from an EMBL/GenBank/DDBJ whole genome shotgun (WGS) entry which is preliminary data.</text>
</comment>
<evidence type="ECO:0000313" key="5">
    <source>
        <dbReference type="Proteomes" id="UP000534783"/>
    </source>
</evidence>
<feature type="domain" description="Response regulatory" evidence="3">
    <location>
        <begin position="8"/>
        <end position="124"/>
    </location>
</feature>
<proteinExistence type="predicted"/>
<dbReference type="RefSeq" id="WP_168062868.1">
    <property type="nucleotide sequence ID" value="NZ_VTOW01000004.1"/>
</dbReference>
<evidence type="ECO:0000313" key="4">
    <source>
        <dbReference type="EMBL" id="NKE72938.1"/>
    </source>
</evidence>
<organism evidence="4 5">
    <name type="scientific">Candidatus Manganitrophus noduliformans</name>
    <dbReference type="NCBI Taxonomy" id="2606439"/>
    <lineage>
        <taxon>Bacteria</taxon>
        <taxon>Pseudomonadati</taxon>
        <taxon>Nitrospirota</taxon>
        <taxon>Nitrospiria</taxon>
        <taxon>Candidatus Troglogloeales</taxon>
        <taxon>Candidatus Manganitrophaceae</taxon>
        <taxon>Candidatus Manganitrophus</taxon>
    </lineage>
</organism>
<dbReference type="AlphaFoldDB" id="A0A7X6ICQ3"/>
<dbReference type="InterPro" id="IPR011006">
    <property type="entry name" value="CheY-like_superfamily"/>
</dbReference>
<accession>A0A7X6ICQ3</accession>
<keyword evidence="5" id="KW-1185">Reference proteome</keyword>
<dbReference type="EMBL" id="VTOW01000004">
    <property type="protein sequence ID" value="NKE72938.1"/>
    <property type="molecule type" value="Genomic_DNA"/>
</dbReference>
<evidence type="ECO:0000256" key="2">
    <source>
        <dbReference type="PROSITE-ProRule" id="PRU00169"/>
    </source>
</evidence>
<dbReference type="PROSITE" id="PS50110">
    <property type="entry name" value="RESPONSE_REGULATORY"/>
    <property type="match status" value="1"/>
</dbReference>
<dbReference type="SUPFAM" id="SSF52172">
    <property type="entry name" value="CheY-like"/>
    <property type="match status" value="1"/>
</dbReference>
<dbReference type="Pfam" id="PF00072">
    <property type="entry name" value="Response_reg"/>
    <property type="match status" value="1"/>
</dbReference>
<sequence>MSFEEKINILLVDDKPNNLMLLEAILESPEYHLVKAASGMEALKYILKEDFAVILLDVMMPEMDGFETAKRLKQRDQSKDIPILFVTAMDPEEAMFKADLSGAVDYLFKPFDSDTLRSKVALFVDLHKKNRLLWRK</sequence>
<dbReference type="GO" id="GO:0000160">
    <property type="term" value="P:phosphorelay signal transduction system"/>
    <property type="evidence" value="ECO:0007669"/>
    <property type="project" value="InterPro"/>
</dbReference>
<dbReference type="SMART" id="SM00448">
    <property type="entry name" value="REC"/>
    <property type="match status" value="1"/>
</dbReference>
<evidence type="ECO:0000259" key="3">
    <source>
        <dbReference type="PROSITE" id="PS50110"/>
    </source>
</evidence>
<dbReference type="Proteomes" id="UP000534783">
    <property type="component" value="Unassembled WGS sequence"/>
</dbReference>
<keyword evidence="1 2" id="KW-0597">Phosphoprotein</keyword>